<proteinExistence type="predicted"/>
<dbReference type="Proteomes" id="UP001165064">
    <property type="component" value="Unassembled WGS sequence"/>
</dbReference>
<gene>
    <name evidence="1" type="ORF">Amon02_001090200</name>
</gene>
<protein>
    <submittedName>
        <fullName evidence="1">Unnamed protein product</fullName>
    </submittedName>
</protein>
<accession>A0ACB5U2B0</accession>
<sequence>MEISKMTKNLTEINQQLSQSKGKIDGLINKLKKVERKMSLKDQLFNLKTSHEAHYKELFNYAMKDELKAKKSRITAAMKPKPLVLNDSKFQLSHLPQQTQSSSSFSQKTPQLQQFPSSLSRIDSEPESKSGSAAGSGSSSPTPKKLRHSNLFHK</sequence>
<comment type="caution">
    <text evidence="1">The sequence shown here is derived from an EMBL/GenBank/DDBJ whole genome shotgun (WGS) entry which is preliminary data.</text>
</comment>
<organism evidence="1 2">
    <name type="scientific">Ambrosiozyma monospora</name>
    <name type="common">Yeast</name>
    <name type="synonym">Endomycopsis monosporus</name>
    <dbReference type="NCBI Taxonomy" id="43982"/>
    <lineage>
        <taxon>Eukaryota</taxon>
        <taxon>Fungi</taxon>
        <taxon>Dikarya</taxon>
        <taxon>Ascomycota</taxon>
        <taxon>Saccharomycotina</taxon>
        <taxon>Pichiomycetes</taxon>
        <taxon>Pichiales</taxon>
        <taxon>Pichiaceae</taxon>
        <taxon>Ambrosiozyma</taxon>
    </lineage>
</organism>
<dbReference type="EMBL" id="BSXS01011244">
    <property type="protein sequence ID" value="GMF00045.1"/>
    <property type="molecule type" value="Genomic_DNA"/>
</dbReference>
<keyword evidence="2" id="KW-1185">Reference proteome</keyword>
<name>A0ACB5U2B0_AMBMO</name>
<evidence type="ECO:0000313" key="2">
    <source>
        <dbReference type="Proteomes" id="UP001165064"/>
    </source>
</evidence>
<reference evidence="1" key="1">
    <citation type="submission" date="2023-04" db="EMBL/GenBank/DDBJ databases">
        <title>Ambrosiozyma monospora NBRC 10751.</title>
        <authorList>
            <person name="Ichikawa N."/>
            <person name="Sato H."/>
            <person name="Tonouchi N."/>
        </authorList>
    </citation>
    <scope>NUCLEOTIDE SEQUENCE</scope>
    <source>
        <strain evidence="1">NBRC 10751</strain>
    </source>
</reference>
<evidence type="ECO:0000313" key="1">
    <source>
        <dbReference type="EMBL" id="GMF00045.1"/>
    </source>
</evidence>